<evidence type="ECO:0000256" key="16">
    <source>
        <dbReference type="ARBA" id="ARBA00023273"/>
    </source>
</evidence>
<dbReference type="Proteomes" id="UP000299084">
    <property type="component" value="Unassembled WGS sequence"/>
</dbReference>
<evidence type="ECO:0000256" key="19">
    <source>
        <dbReference type="ARBA" id="ARBA00055223"/>
    </source>
</evidence>
<evidence type="ECO:0000313" key="26">
    <source>
        <dbReference type="EMBL" id="KAB1284207.1"/>
    </source>
</evidence>
<evidence type="ECO:0000256" key="3">
    <source>
        <dbReference type="ARBA" id="ARBA00004611"/>
    </source>
</evidence>
<feature type="region of interest" description="Disordered" evidence="24">
    <location>
        <begin position="639"/>
        <end position="669"/>
    </location>
</feature>
<dbReference type="PROSITE" id="PS50082">
    <property type="entry name" value="WD_REPEATS_2"/>
    <property type="match status" value="3"/>
</dbReference>
<dbReference type="InterPro" id="IPR001680">
    <property type="entry name" value="WD40_rpt"/>
</dbReference>
<dbReference type="InterPro" id="IPR036322">
    <property type="entry name" value="WD40_repeat_dom_sf"/>
</dbReference>
<keyword evidence="7" id="KW-0597">Phosphoprotein</keyword>
<dbReference type="PANTHER" id="PTHR31167">
    <property type="entry name" value="SPINDLE AND CENTRIOLE ASSOCIATED PROTEIN 1 SPICE1"/>
    <property type="match status" value="1"/>
</dbReference>
<feature type="domain" description="EML-like first beta-propeller" evidence="25">
    <location>
        <begin position="1063"/>
        <end position="1253"/>
    </location>
</feature>
<feature type="region of interest" description="Disordered" evidence="24">
    <location>
        <begin position="865"/>
        <end position="957"/>
    </location>
</feature>
<feature type="region of interest" description="Disordered" evidence="24">
    <location>
        <begin position="596"/>
        <end position="616"/>
    </location>
</feature>
<dbReference type="Pfam" id="PF15678">
    <property type="entry name" value="SPICE"/>
    <property type="match status" value="1"/>
</dbReference>
<feature type="region of interest" description="Disordered" evidence="24">
    <location>
        <begin position="232"/>
        <end position="252"/>
    </location>
</feature>
<feature type="compositionally biased region" description="Basic and acidic residues" evidence="24">
    <location>
        <begin position="899"/>
        <end position="908"/>
    </location>
</feature>
<keyword evidence="12" id="KW-0282">Flagellum</keyword>
<dbReference type="InterPro" id="IPR015943">
    <property type="entry name" value="WD40/YVTN_repeat-like_dom_sf"/>
</dbReference>
<dbReference type="SUPFAM" id="SSF50978">
    <property type="entry name" value="WD40 repeat-like"/>
    <property type="match status" value="1"/>
</dbReference>
<name>A0A5N4ELB4_CAMDR</name>
<evidence type="ECO:0000313" key="27">
    <source>
        <dbReference type="Proteomes" id="UP000299084"/>
    </source>
</evidence>
<keyword evidence="15" id="KW-0206">Cytoskeleton</keyword>
<feature type="region of interest" description="Disordered" evidence="24">
    <location>
        <begin position="165"/>
        <end position="201"/>
    </location>
</feature>
<dbReference type="PROSITE" id="PS00678">
    <property type="entry name" value="WD_REPEATS_1"/>
    <property type="match status" value="1"/>
</dbReference>
<evidence type="ECO:0000256" key="14">
    <source>
        <dbReference type="ARBA" id="ARBA00023069"/>
    </source>
</evidence>
<proteinExistence type="inferred from homology"/>
<comment type="subcellular location">
    <subcellularLocation>
        <location evidence="3">Cytoplasm</location>
        <location evidence="3">Cytoskeleton</location>
        <location evidence="3">Flagellum axoneme</location>
    </subcellularLocation>
    <subcellularLocation>
        <location evidence="1">Cytoplasm</location>
        <location evidence="1">Cytoskeleton</location>
        <location evidence="1">Microtubule organizing center</location>
        <location evidence="1">Centrosome</location>
        <location evidence="1">Centriole</location>
    </subcellularLocation>
    <subcellularLocation>
        <location evidence="2">Cytoplasm</location>
        <location evidence="2">Cytoskeleton</location>
        <location evidence="2">Spindle</location>
    </subcellularLocation>
</comment>
<evidence type="ECO:0000256" key="6">
    <source>
        <dbReference type="ARBA" id="ARBA00022490"/>
    </source>
</evidence>
<evidence type="ECO:0000256" key="24">
    <source>
        <dbReference type="SAM" id="MobiDB-lite"/>
    </source>
</evidence>
<dbReference type="GO" id="GO:0051310">
    <property type="term" value="P:metaphase chromosome alignment"/>
    <property type="evidence" value="ECO:0007669"/>
    <property type="project" value="TreeGrafter"/>
</dbReference>
<evidence type="ECO:0000256" key="20">
    <source>
        <dbReference type="ARBA" id="ARBA00060934"/>
    </source>
</evidence>
<sequence length="1504" mass="167788">MSFVRVNRYGPRGGGRKTLKVKKKKTSVKQEWDNTMTDLTVHRATPEDLIRRHEIHKSKNRALVHWELQEKALKRKWKKQKPEISNLEKRRLSIMKEILSDQYQMQDVLEKTDRLMATAKDLFVDFPRRRTGFPNVTMAPDSSQGPIVVNQDPVTQAILSESVVEPQALNEVDDDKEEGTVTSQSEESENELDNSLNSQSNTNADTFLQQIKEDNSELINKLWTDIQQKIATQSQITTSSGTPSSASPPGDRKGLVPICVIRLEILFLLAALSAPDAVKRIHSRLPPEASTTTLDASYAVGQVLNSRKQKQLLNKVKKRPPSKQKSSTLSASTASTDLPTSSNSSLDVLKHMIHEVEHEMEEYERWTGREVQGLQNSQGLTGFTLSLVSSLCRLVRYLKESELQLRKEVETRKQLEQVLGDHRELIDALTAEILLLREENTATQARLQQYMITTDEQLISLTHAIKNCPVINNKGSQALERGATSRRNMDSPEGPVVNADVSMPLMFRGDEVAEFPQEDLPVKLSQVLNPPGSGNLASSFPARVFEPAVLLTPPRQKSTSEFSPLQDVLRRTVQTRPAPRIPPTVEIIEKEQNWEKTLPTGTDVQNSSEESHLFTQRWRASHMGEDLGNKTQAPFVNLSQPLCSSHSSGQQSRNPAFSEEPPVLGDGQQLRTNETLIQRKDIMARIAELTLQNSAIKAHLNNIIGPGGEQGDGLREFNKQETSHASDMTATFPAVQPLTPSSMEERIAELNRQSMEAREKLLQLLEQQKLIGLNPSPPAMSPIQSPLRAWTEGGRRTIEVSIPGAEAPESSKCSTVSPTSGLNTRRSSGATSNSSSPLNASSGSGHLTPLNPRAKMHAQHPIFEEMKEPDDQDTDGGKSDRSKSDERQSRSFKSATRSAMKEDYKSLEDTTDETFTEGEESYSGDNDSYMEHLERSSSSLQDDYAESTGESQYMETRVPAAEEAEEEVKKKISESFFYNYMELVSMPFQLSLRHSFGYDCRKRANLQLLDSNTVMYIAGNQLILLNLKTKEQTYLRSSSGRGIGVIGVHPYKTCFTVAEKGVFPKIIIYEYPSLRPYRILQDGTELAYAYVDFNYDGTLLASVGGNPDHTLTIWNWKEEQPLLRTKAFSQEVFKVTFNPENDEQLTTSGSGHIKFWEMALTFTGLKLQGFLGRFGKTATTDIEGYMELPDGKVLSGSEWGNMLLWEGGHIKIELCRAAGKPCHQGPINQIMLDEGEVITIGSDGCVRIWDLETIDTADTTDETGLLEIEPINELQVDKSVRLFSMIKMNETGNNFWLAQDTNGGIWKLDLSFSNITQDPECLFSFHSGAIEALAVSPLTYLMATTGLDCSVRLYDFSSKTPLLQTKFKQGGTALIWVPRLVSYTGGQIIVGFEDGVVRILDLYDPKGLTIFVGRKRILDADIRLKKAFKPHTAPVTALAYDRDGEILATGSKDKTVFFFEVEKDYKPIGYITTPGPVCQLMGSATSHVSSYLSSCLILSCYTMK</sequence>
<keyword evidence="13 23" id="KW-0175">Coiled coil</keyword>
<evidence type="ECO:0000256" key="22">
    <source>
        <dbReference type="PROSITE-ProRule" id="PRU00221"/>
    </source>
</evidence>
<evidence type="ECO:0000256" key="18">
    <source>
        <dbReference type="ARBA" id="ARBA00030722"/>
    </source>
</evidence>
<dbReference type="PANTHER" id="PTHR31167:SF3">
    <property type="entry name" value="SPINDLE AND CENTRIOLE-ASSOCIATED PROTEIN 1"/>
    <property type="match status" value="1"/>
</dbReference>
<evidence type="ECO:0000256" key="10">
    <source>
        <dbReference type="ARBA" id="ARBA00022737"/>
    </source>
</evidence>
<feature type="repeat" description="WD" evidence="22">
    <location>
        <begin position="1428"/>
        <end position="1462"/>
    </location>
</feature>
<evidence type="ECO:0000256" key="9">
    <source>
        <dbReference type="ARBA" id="ARBA00022618"/>
    </source>
</evidence>
<dbReference type="GO" id="GO:0051301">
    <property type="term" value="P:cell division"/>
    <property type="evidence" value="ECO:0007669"/>
    <property type="project" value="UniProtKB-KW"/>
</dbReference>
<evidence type="ECO:0000256" key="12">
    <source>
        <dbReference type="ARBA" id="ARBA00022846"/>
    </source>
</evidence>
<keyword evidence="17" id="KW-0131">Cell cycle</keyword>
<reference evidence="26 27" key="1">
    <citation type="journal article" date="2019" name="Mol. Ecol. Resour.">
        <title>Improving Illumina assemblies with Hi-C and long reads: an example with the North African dromedary.</title>
        <authorList>
            <person name="Elbers J.P."/>
            <person name="Rogers M.F."/>
            <person name="Perelman P.L."/>
            <person name="Proskuryakova A.A."/>
            <person name="Serdyukova N.A."/>
            <person name="Johnson W.E."/>
            <person name="Horin P."/>
            <person name="Corander J."/>
            <person name="Murphy D."/>
            <person name="Burger P.A."/>
        </authorList>
    </citation>
    <scope>NUCLEOTIDE SEQUENCE [LARGE SCALE GENOMIC DNA]</scope>
    <source>
        <strain evidence="26">Drom800</strain>
        <tissue evidence="26">Blood</tissue>
    </source>
</reference>
<dbReference type="InterPro" id="IPR019775">
    <property type="entry name" value="WD40_repeat_CS"/>
</dbReference>
<evidence type="ECO:0000256" key="7">
    <source>
        <dbReference type="ARBA" id="ARBA00022553"/>
    </source>
</evidence>
<comment type="function">
    <text evidence="19">Flagellar protein involved in sperm flagellum axoneme organization and function.</text>
</comment>
<keyword evidence="9" id="KW-0132">Cell division</keyword>
<feature type="compositionally biased region" description="Polar residues" evidence="24">
    <location>
        <begin position="639"/>
        <end position="655"/>
    </location>
</feature>
<evidence type="ECO:0000256" key="2">
    <source>
        <dbReference type="ARBA" id="ARBA00004186"/>
    </source>
</evidence>
<feature type="repeat" description="WD" evidence="22">
    <location>
        <begin position="1323"/>
        <end position="1364"/>
    </location>
</feature>
<evidence type="ECO:0000256" key="21">
    <source>
        <dbReference type="ARBA" id="ARBA00074727"/>
    </source>
</evidence>
<dbReference type="InterPro" id="IPR055439">
    <property type="entry name" value="Beta-prop_EML_1st"/>
</dbReference>
<dbReference type="EMBL" id="JWIN03000001">
    <property type="protein sequence ID" value="KAB1284207.1"/>
    <property type="molecule type" value="Genomic_DNA"/>
</dbReference>
<feature type="compositionally biased region" description="Basic and acidic residues" evidence="24">
    <location>
        <begin position="875"/>
        <end position="889"/>
    </location>
</feature>
<evidence type="ECO:0000259" key="25">
    <source>
        <dbReference type="Pfam" id="PF23409"/>
    </source>
</evidence>
<feature type="repeat" description="WD" evidence="22">
    <location>
        <begin position="1237"/>
        <end position="1259"/>
    </location>
</feature>
<protein>
    <recommendedName>
        <fullName evidence="21">Cilia- and flagella-associated protein 44</fullName>
    </recommendedName>
    <alternativeName>
        <fullName evidence="18">Coiled-coil domain-containing protein 52</fullName>
    </alternativeName>
    <alternativeName>
        <fullName evidence="5">Spindle and centriole-associated protein 1</fullName>
    </alternativeName>
</protein>
<feature type="compositionally biased region" description="Low complexity" evidence="24">
    <location>
        <begin position="823"/>
        <end position="845"/>
    </location>
</feature>
<dbReference type="Gene3D" id="2.130.10.10">
    <property type="entry name" value="YVTN repeat-like/Quinoprotein amine dehydrogenase"/>
    <property type="match status" value="2"/>
</dbReference>
<comment type="caution">
    <text evidence="26">The sequence shown here is derived from an EMBL/GenBank/DDBJ whole genome shotgun (WGS) entry which is preliminary data.</text>
</comment>
<dbReference type="PROSITE" id="PS50294">
    <property type="entry name" value="WD_REPEATS_REGION"/>
    <property type="match status" value="1"/>
</dbReference>
<dbReference type="Pfam" id="PF00400">
    <property type="entry name" value="WD40"/>
    <property type="match status" value="2"/>
</dbReference>
<gene>
    <name evidence="26" type="ORF">Cadr_000000809</name>
</gene>
<keyword evidence="11" id="KW-0498">Mitosis</keyword>
<keyword evidence="27" id="KW-1185">Reference proteome</keyword>
<dbReference type="GO" id="GO:0005814">
    <property type="term" value="C:centriole"/>
    <property type="evidence" value="ECO:0007669"/>
    <property type="project" value="UniProtKB-SubCell"/>
</dbReference>
<feature type="compositionally biased region" description="Basic residues" evidence="24">
    <location>
        <begin position="310"/>
        <end position="322"/>
    </location>
</feature>
<feature type="region of interest" description="Disordered" evidence="24">
    <location>
        <begin position="802"/>
        <end position="852"/>
    </location>
</feature>
<keyword evidence="6" id="KW-0963">Cytoplasm</keyword>
<dbReference type="FunFam" id="2.130.10.10:FF:000401">
    <property type="entry name" value="Cilia- and flagella-associated protein 44"/>
    <property type="match status" value="1"/>
</dbReference>
<feature type="compositionally biased region" description="Low complexity" evidence="24">
    <location>
        <begin position="237"/>
        <end position="249"/>
    </location>
</feature>
<keyword evidence="14" id="KW-0969">Cilium</keyword>
<keyword evidence="10" id="KW-0677">Repeat</keyword>
<dbReference type="InterPro" id="IPR031387">
    <property type="entry name" value="SPICE1"/>
</dbReference>
<dbReference type="SMART" id="SM00320">
    <property type="entry name" value="WD40"/>
    <property type="match status" value="5"/>
</dbReference>
<dbReference type="Pfam" id="PF23409">
    <property type="entry name" value="Beta-prop_EML"/>
    <property type="match status" value="1"/>
</dbReference>
<feature type="compositionally biased region" description="Polar residues" evidence="24">
    <location>
        <begin position="811"/>
        <end position="822"/>
    </location>
</feature>
<evidence type="ECO:0000256" key="23">
    <source>
        <dbReference type="SAM" id="Coils"/>
    </source>
</evidence>
<evidence type="ECO:0000256" key="15">
    <source>
        <dbReference type="ARBA" id="ARBA00023212"/>
    </source>
</evidence>
<feature type="region of interest" description="Disordered" evidence="24">
    <location>
        <begin position="310"/>
        <end position="343"/>
    </location>
</feature>
<evidence type="ECO:0000256" key="11">
    <source>
        <dbReference type="ARBA" id="ARBA00022776"/>
    </source>
</evidence>
<dbReference type="GO" id="GO:0046599">
    <property type="term" value="P:regulation of centriole replication"/>
    <property type="evidence" value="ECO:0007669"/>
    <property type="project" value="TreeGrafter"/>
</dbReference>
<feature type="compositionally biased region" description="Acidic residues" evidence="24">
    <location>
        <begin position="909"/>
        <end position="922"/>
    </location>
</feature>
<evidence type="ECO:0000256" key="8">
    <source>
        <dbReference type="ARBA" id="ARBA00022574"/>
    </source>
</evidence>
<evidence type="ECO:0000256" key="1">
    <source>
        <dbReference type="ARBA" id="ARBA00004114"/>
    </source>
</evidence>
<comment type="subunit">
    <text evidence="4">Interacts with CEP120.</text>
</comment>
<organism evidence="26 27">
    <name type="scientific">Camelus dromedarius</name>
    <name type="common">Dromedary</name>
    <name type="synonym">Arabian camel</name>
    <dbReference type="NCBI Taxonomy" id="9838"/>
    <lineage>
        <taxon>Eukaryota</taxon>
        <taxon>Metazoa</taxon>
        <taxon>Chordata</taxon>
        <taxon>Craniata</taxon>
        <taxon>Vertebrata</taxon>
        <taxon>Euteleostomi</taxon>
        <taxon>Mammalia</taxon>
        <taxon>Eutheria</taxon>
        <taxon>Laurasiatheria</taxon>
        <taxon>Artiodactyla</taxon>
        <taxon>Tylopoda</taxon>
        <taxon>Camelidae</taxon>
        <taxon>Camelus</taxon>
    </lineage>
</organism>
<accession>A0A5N4ELB4</accession>
<feature type="coiled-coil region" evidence="23">
    <location>
        <begin position="398"/>
        <end position="446"/>
    </location>
</feature>
<dbReference type="FunFam" id="2.130.10.10:FF:000547">
    <property type="entry name" value="Cilia- and flagella-associated protein 44"/>
    <property type="match status" value="1"/>
</dbReference>
<evidence type="ECO:0000256" key="5">
    <source>
        <dbReference type="ARBA" id="ARBA00018313"/>
    </source>
</evidence>
<feature type="compositionally biased region" description="Polar residues" evidence="24">
    <location>
        <begin position="599"/>
        <end position="608"/>
    </location>
</feature>
<feature type="compositionally biased region" description="Low complexity" evidence="24">
    <location>
        <begin position="323"/>
        <end position="342"/>
    </location>
</feature>
<keyword evidence="8 22" id="KW-0853">WD repeat</keyword>
<dbReference type="GO" id="GO:0090307">
    <property type="term" value="P:mitotic spindle assembly"/>
    <property type="evidence" value="ECO:0007669"/>
    <property type="project" value="InterPro"/>
</dbReference>
<dbReference type="GO" id="GO:0005819">
    <property type="term" value="C:spindle"/>
    <property type="evidence" value="ECO:0007669"/>
    <property type="project" value="UniProtKB-SubCell"/>
</dbReference>
<keyword evidence="16" id="KW-0966">Cell projection</keyword>
<evidence type="ECO:0000256" key="17">
    <source>
        <dbReference type="ARBA" id="ARBA00023306"/>
    </source>
</evidence>
<dbReference type="GO" id="GO:0005813">
    <property type="term" value="C:centrosome"/>
    <property type="evidence" value="ECO:0007669"/>
    <property type="project" value="TreeGrafter"/>
</dbReference>
<comment type="similarity">
    <text evidence="20">Belongs to the CFAP44 family.</text>
</comment>
<dbReference type="GO" id="GO:0007288">
    <property type="term" value="P:sperm axoneme assembly"/>
    <property type="evidence" value="ECO:0007669"/>
    <property type="project" value="UniProtKB-ARBA"/>
</dbReference>
<evidence type="ECO:0000256" key="4">
    <source>
        <dbReference type="ARBA" id="ARBA00011745"/>
    </source>
</evidence>
<evidence type="ECO:0000256" key="13">
    <source>
        <dbReference type="ARBA" id="ARBA00023054"/>
    </source>
</evidence>